<evidence type="ECO:0000313" key="1">
    <source>
        <dbReference type="EMBL" id="OBX61501.1"/>
    </source>
</evidence>
<dbReference type="AlphaFoldDB" id="A0A1B8PZ52"/>
<sequence length="71" mass="8132">MTGTHADITDLQIKIAYLENTVDTLNDVIAQQDKTLKDLQDQLKLLYKFLESRDDDGIAPFDLLADRPPHY</sequence>
<dbReference type="InterPro" id="IPR007236">
    <property type="entry name" value="SlyX"/>
</dbReference>
<dbReference type="Proteomes" id="UP000092607">
    <property type="component" value="Unassembled WGS sequence"/>
</dbReference>
<dbReference type="Pfam" id="PF04102">
    <property type="entry name" value="SlyX"/>
    <property type="match status" value="1"/>
</dbReference>
<dbReference type="EMBL" id="LZMS01000068">
    <property type="protein sequence ID" value="OBX61501.1"/>
    <property type="molecule type" value="Genomic_DNA"/>
</dbReference>
<evidence type="ECO:0000313" key="2">
    <source>
        <dbReference type="Proteomes" id="UP000092607"/>
    </source>
</evidence>
<reference evidence="1 2" key="1">
    <citation type="submission" date="2016-06" db="EMBL/GenBank/DDBJ databases">
        <title>Draft genome of Moraxella lacunata CCUG 57757A.</title>
        <authorList>
            <person name="Salva-Serra F."/>
            <person name="Engstrom-Jakobsson H."/>
            <person name="Thorell K."/>
            <person name="Gonzales-Siles L."/>
            <person name="Karlsson R."/>
            <person name="Boulund F."/>
            <person name="Engstrand L."/>
            <person name="Kristiansson E."/>
            <person name="Moore E."/>
        </authorList>
    </citation>
    <scope>NUCLEOTIDE SEQUENCE [LARGE SCALE GENOMIC DNA]</scope>
    <source>
        <strain evidence="1 2">CCUG 57757A</strain>
    </source>
</reference>
<protein>
    <submittedName>
        <fullName evidence="1">SlyX protein</fullName>
    </submittedName>
</protein>
<accession>A0A1B8PZ52</accession>
<organism evidence="1 2">
    <name type="scientific">Moraxella lacunata</name>
    <dbReference type="NCBI Taxonomy" id="477"/>
    <lineage>
        <taxon>Bacteria</taxon>
        <taxon>Pseudomonadati</taxon>
        <taxon>Pseudomonadota</taxon>
        <taxon>Gammaproteobacteria</taxon>
        <taxon>Moraxellales</taxon>
        <taxon>Moraxellaceae</taxon>
        <taxon>Moraxella</taxon>
    </lineage>
</organism>
<dbReference type="OrthoDB" id="6703068at2"/>
<name>A0A1B8PZ52_MORLA</name>
<gene>
    <name evidence="1" type="ORF">A9309_08225</name>
</gene>
<dbReference type="RefSeq" id="WP_065256381.1">
    <property type="nucleotide sequence ID" value="NZ_JARDJM010000050.1"/>
</dbReference>
<proteinExistence type="predicted"/>
<comment type="caution">
    <text evidence="1">The sequence shown here is derived from an EMBL/GenBank/DDBJ whole genome shotgun (WGS) entry which is preliminary data.</text>
</comment>
<dbReference type="PANTHER" id="PTHR36508">
    <property type="entry name" value="PROTEIN SLYX"/>
    <property type="match status" value="1"/>
</dbReference>
<dbReference type="PANTHER" id="PTHR36508:SF1">
    <property type="entry name" value="PROTEIN SLYX"/>
    <property type="match status" value="1"/>
</dbReference>